<comment type="caution">
    <text evidence="4">The sequence shown here is derived from an EMBL/GenBank/DDBJ whole genome shotgun (WGS) entry which is preliminary data.</text>
</comment>
<evidence type="ECO:0000259" key="3">
    <source>
        <dbReference type="Pfam" id="PF16344"/>
    </source>
</evidence>
<sequence length="327" mass="37136">MNKEEQSRLDQWLADSEHNEDEYSAYSELWKRSEKLALSDEIDVDMSLAATKSRMNFNSTKQIWLNRLQQIAAILVVSIAISTVLHFWTSSEAEDAVYQEIATAFGVQTNVTLADGTVVWLNSDSKLRFPVSFDNMKERRVELLGEAFFKVAHNAEVPFIVNADELDVKVLGTSFNVTAWPEYDKWSVALEEGKVSLFNAKSDSKKALLTMKPNEVVTFDRESRSLNVAHVNDLERYSEWKDGRLVFLGDDIETVMQKLDKWYNVETVIADEALKDFHFTATFTKETLNQALSLLCSTSGIAYKIEAAVQMPDGNYTKRKVVLSSIK</sequence>
<feature type="domain" description="FecR protein" evidence="2">
    <location>
        <begin position="100"/>
        <end position="195"/>
    </location>
</feature>
<dbReference type="Proteomes" id="UP000721861">
    <property type="component" value="Unassembled WGS sequence"/>
</dbReference>
<proteinExistence type="predicted"/>
<dbReference type="Pfam" id="PF16344">
    <property type="entry name" value="FecR_C"/>
    <property type="match status" value="1"/>
</dbReference>
<dbReference type="EMBL" id="JAGUCN010000006">
    <property type="protein sequence ID" value="MBS2211121.1"/>
    <property type="molecule type" value="Genomic_DNA"/>
</dbReference>
<name>A0ABS5K822_9BACT</name>
<dbReference type="Pfam" id="PF04773">
    <property type="entry name" value="FecR"/>
    <property type="match status" value="1"/>
</dbReference>
<dbReference type="InterPro" id="IPR006860">
    <property type="entry name" value="FecR"/>
</dbReference>
<protein>
    <submittedName>
        <fullName evidence="4">DUF4974 domain-containing protein</fullName>
    </submittedName>
</protein>
<evidence type="ECO:0000256" key="1">
    <source>
        <dbReference type="SAM" id="MobiDB-lite"/>
    </source>
</evidence>
<dbReference type="PANTHER" id="PTHR30273:SF2">
    <property type="entry name" value="PROTEIN FECR"/>
    <property type="match status" value="1"/>
</dbReference>
<dbReference type="Gene3D" id="3.55.50.30">
    <property type="match status" value="1"/>
</dbReference>
<feature type="region of interest" description="Disordered" evidence="1">
    <location>
        <begin position="1"/>
        <end position="20"/>
    </location>
</feature>
<dbReference type="InterPro" id="IPR012373">
    <property type="entry name" value="Ferrdict_sens_TM"/>
</dbReference>
<organism evidence="4 5">
    <name type="scientific">Carboxylicivirga mesophila</name>
    <dbReference type="NCBI Taxonomy" id="1166478"/>
    <lineage>
        <taxon>Bacteria</taxon>
        <taxon>Pseudomonadati</taxon>
        <taxon>Bacteroidota</taxon>
        <taxon>Bacteroidia</taxon>
        <taxon>Marinilabiliales</taxon>
        <taxon>Marinilabiliaceae</taxon>
        <taxon>Carboxylicivirga</taxon>
    </lineage>
</organism>
<dbReference type="InterPro" id="IPR032508">
    <property type="entry name" value="FecR_C"/>
</dbReference>
<evidence type="ECO:0000313" key="5">
    <source>
        <dbReference type="Proteomes" id="UP000721861"/>
    </source>
</evidence>
<dbReference type="Gene3D" id="2.60.120.1440">
    <property type="match status" value="1"/>
</dbReference>
<keyword evidence="5" id="KW-1185">Reference proteome</keyword>
<evidence type="ECO:0000259" key="2">
    <source>
        <dbReference type="Pfam" id="PF04773"/>
    </source>
</evidence>
<reference evidence="4 5" key="1">
    <citation type="journal article" date="2014" name="Int. J. Syst. Evol. Microbiol.">
        <title>Carboxylicivirga gen. nov. in the family Marinilabiliaceae with two novel species, Carboxylicivirga mesophila sp. nov. and Carboxylicivirga taeanensis sp. nov., and reclassification of Cytophaga fermentans as Saccharicrinis fermentans gen. nov., comb. nov.</title>
        <authorList>
            <person name="Yang S.H."/>
            <person name="Seo H.S."/>
            <person name="Woo J.H."/>
            <person name="Oh H.M."/>
            <person name="Jang H."/>
            <person name="Lee J.H."/>
            <person name="Kim S.J."/>
            <person name="Kwon K.K."/>
        </authorList>
    </citation>
    <scope>NUCLEOTIDE SEQUENCE [LARGE SCALE GENOMIC DNA]</scope>
    <source>
        <strain evidence="4 5">JCM 18290</strain>
    </source>
</reference>
<dbReference type="PANTHER" id="PTHR30273">
    <property type="entry name" value="PERIPLASMIC SIGNAL SENSOR AND SIGMA FACTOR ACTIVATOR FECR-RELATED"/>
    <property type="match status" value="1"/>
</dbReference>
<gene>
    <name evidence="4" type="ORF">KEM09_06900</name>
</gene>
<feature type="domain" description="Protein FecR C-terminal" evidence="3">
    <location>
        <begin position="244"/>
        <end position="306"/>
    </location>
</feature>
<evidence type="ECO:0000313" key="4">
    <source>
        <dbReference type="EMBL" id="MBS2211121.1"/>
    </source>
</evidence>
<accession>A0ABS5K822</accession>
<dbReference type="RefSeq" id="WP_212227088.1">
    <property type="nucleotide sequence ID" value="NZ_JAGUCN010000006.1"/>
</dbReference>
<dbReference type="PIRSF" id="PIRSF018266">
    <property type="entry name" value="FecR"/>
    <property type="match status" value="1"/>
</dbReference>